<name>A0A1G9ZWZ6_9BACL</name>
<gene>
    <name evidence="1" type="ORF">SAMN04488137_3786</name>
</gene>
<dbReference type="EMBL" id="FNHW01000002">
    <property type="protein sequence ID" value="SDN25635.1"/>
    <property type="molecule type" value="Genomic_DNA"/>
</dbReference>
<protein>
    <recommendedName>
        <fullName evidence="3">DUF3139 domain-containing protein</fullName>
    </recommendedName>
</protein>
<dbReference type="OrthoDB" id="2455568at2"/>
<dbReference type="STRING" id="459525.SAMN04488137_3786"/>
<dbReference type="AlphaFoldDB" id="A0A1G9ZWZ6"/>
<evidence type="ECO:0000313" key="1">
    <source>
        <dbReference type="EMBL" id="SDN25635.1"/>
    </source>
</evidence>
<keyword evidence="2" id="KW-1185">Reference proteome</keyword>
<dbReference type="RefSeq" id="WP_090237095.1">
    <property type="nucleotide sequence ID" value="NZ_FNHW01000002.1"/>
</dbReference>
<evidence type="ECO:0008006" key="3">
    <source>
        <dbReference type="Google" id="ProtNLM"/>
    </source>
</evidence>
<proteinExistence type="predicted"/>
<accession>A0A1G9ZWZ6</accession>
<sequence>MKKILSVVIAMVLIGGGVWGCFSYKKHEVKEAVHEYLIKKGTQENQIKVLDPFIANLEGDKNLLVAVRLKNDKKTYYYYKDQSKNKFVLESYALNGQEYVQ</sequence>
<reference evidence="2" key="1">
    <citation type="submission" date="2016-10" db="EMBL/GenBank/DDBJ databases">
        <authorList>
            <person name="Varghese N."/>
            <person name="Submissions S."/>
        </authorList>
    </citation>
    <scope>NUCLEOTIDE SEQUENCE [LARGE SCALE GENOMIC DNA]</scope>
    <source>
        <strain evidence="2">CGMCC 1.6854</strain>
    </source>
</reference>
<organism evidence="1 2">
    <name type="scientific">Fictibacillus solisalsi</name>
    <dbReference type="NCBI Taxonomy" id="459525"/>
    <lineage>
        <taxon>Bacteria</taxon>
        <taxon>Bacillati</taxon>
        <taxon>Bacillota</taxon>
        <taxon>Bacilli</taxon>
        <taxon>Bacillales</taxon>
        <taxon>Fictibacillaceae</taxon>
        <taxon>Fictibacillus</taxon>
    </lineage>
</organism>
<dbReference type="Proteomes" id="UP000199544">
    <property type="component" value="Unassembled WGS sequence"/>
</dbReference>
<evidence type="ECO:0000313" key="2">
    <source>
        <dbReference type="Proteomes" id="UP000199544"/>
    </source>
</evidence>